<sequence length="227" mass="24696">MVDQIQSITALAKAIGLAVRYSRDRRSMSQEDLAELADLDRSYLSQIERGVKNATIASLFKISKALETPVSGIISQAESSISEEMSGSKLAKPSSMPSLQTTGTSQSNSVILIVDDCPEVCLSIETVLQIKGFSTRTSTSGMEAMGSLCKDPVLAVISDIFMEHGSGIDMLMTVQKLKKEIPIFLMSGSYEYSEEDVLKKGAKGFFRKPVDFQSILHSLDQLKAQAQ</sequence>
<organism evidence="5">
    <name type="scientific">uncultured Caudovirales phage</name>
    <dbReference type="NCBI Taxonomy" id="2100421"/>
    <lineage>
        <taxon>Viruses</taxon>
        <taxon>Duplodnaviria</taxon>
        <taxon>Heunggongvirae</taxon>
        <taxon>Uroviricota</taxon>
        <taxon>Caudoviricetes</taxon>
        <taxon>Peduoviridae</taxon>
        <taxon>Maltschvirus</taxon>
        <taxon>Maltschvirus maltsch</taxon>
    </lineage>
</organism>
<dbReference type="SMART" id="SM00530">
    <property type="entry name" value="HTH_XRE"/>
    <property type="match status" value="1"/>
</dbReference>
<accession>A0A6J7WWP8</accession>
<dbReference type="SUPFAM" id="SSF47413">
    <property type="entry name" value="lambda repressor-like DNA-binding domains"/>
    <property type="match status" value="1"/>
</dbReference>
<dbReference type="InterPro" id="IPR010982">
    <property type="entry name" value="Lambda_DNA-bd_dom_sf"/>
</dbReference>
<dbReference type="SUPFAM" id="SSF52172">
    <property type="entry name" value="CheY-like"/>
    <property type="match status" value="1"/>
</dbReference>
<gene>
    <name evidence="5" type="ORF">UFOVP244_88</name>
</gene>
<keyword evidence="1" id="KW-0597">Phosphoprotein</keyword>
<dbReference type="PROSITE" id="PS50110">
    <property type="entry name" value="RESPONSE_REGULATORY"/>
    <property type="match status" value="1"/>
</dbReference>
<dbReference type="Gene3D" id="3.40.50.2300">
    <property type="match status" value="1"/>
</dbReference>
<dbReference type="CDD" id="cd00093">
    <property type="entry name" value="HTH_XRE"/>
    <property type="match status" value="1"/>
</dbReference>
<feature type="region of interest" description="Disordered" evidence="2">
    <location>
        <begin position="84"/>
        <end position="103"/>
    </location>
</feature>
<dbReference type="Gene3D" id="1.10.260.40">
    <property type="entry name" value="lambda repressor-like DNA-binding domains"/>
    <property type="match status" value="1"/>
</dbReference>
<proteinExistence type="predicted"/>
<dbReference type="EMBL" id="LR798292">
    <property type="protein sequence ID" value="CAB5221132.1"/>
    <property type="molecule type" value="Genomic_DNA"/>
</dbReference>
<dbReference type="Pfam" id="PF00072">
    <property type="entry name" value="Response_reg"/>
    <property type="match status" value="1"/>
</dbReference>
<feature type="domain" description="HTH cro/C1-type" evidence="4">
    <location>
        <begin position="19"/>
        <end position="73"/>
    </location>
</feature>
<dbReference type="InterPro" id="IPR050595">
    <property type="entry name" value="Bact_response_regulator"/>
</dbReference>
<feature type="domain" description="Response regulatory" evidence="3">
    <location>
        <begin position="110"/>
        <end position="223"/>
    </location>
</feature>
<dbReference type="Pfam" id="PF01381">
    <property type="entry name" value="HTH_3"/>
    <property type="match status" value="1"/>
</dbReference>
<dbReference type="PANTHER" id="PTHR44591:SF3">
    <property type="entry name" value="RESPONSE REGULATORY DOMAIN-CONTAINING PROTEIN"/>
    <property type="match status" value="1"/>
</dbReference>
<protein>
    <submittedName>
        <fullName evidence="5">TtrR Response regulator</fullName>
    </submittedName>
</protein>
<evidence type="ECO:0000313" key="5">
    <source>
        <dbReference type="EMBL" id="CAB5221132.1"/>
    </source>
</evidence>
<evidence type="ECO:0000259" key="4">
    <source>
        <dbReference type="PROSITE" id="PS50943"/>
    </source>
</evidence>
<evidence type="ECO:0000259" key="3">
    <source>
        <dbReference type="PROSITE" id="PS50110"/>
    </source>
</evidence>
<dbReference type="GO" id="GO:0000160">
    <property type="term" value="P:phosphorelay signal transduction system"/>
    <property type="evidence" value="ECO:0007669"/>
    <property type="project" value="InterPro"/>
</dbReference>
<dbReference type="GO" id="GO:0003677">
    <property type="term" value="F:DNA binding"/>
    <property type="evidence" value="ECO:0007669"/>
    <property type="project" value="InterPro"/>
</dbReference>
<dbReference type="PANTHER" id="PTHR44591">
    <property type="entry name" value="STRESS RESPONSE REGULATOR PROTEIN 1"/>
    <property type="match status" value="1"/>
</dbReference>
<dbReference type="InterPro" id="IPR001387">
    <property type="entry name" value="Cro/C1-type_HTH"/>
</dbReference>
<dbReference type="InterPro" id="IPR011006">
    <property type="entry name" value="CheY-like_superfamily"/>
</dbReference>
<reference evidence="5" key="1">
    <citation type="submission" date="2020-05" db="EMBL/GenBank/DDBJ databases">
        <authorList>
            <person name="Chiriac C."/>
            <person name="Salcher M."/>
            <person name="Ghai R."/>
            <person name="Kavagutti S V."/>
        </authorList>
    </citation>
    <scope>NUCLEOTIDE SEQUENCE</scope>
</reference>
<name>A0A6J7WWP8_9CAUD</name>
<dbReference type="SMART" id="SM00448">
    <property type="entry name" value="REC"/>
    <property type="match status" value="1"/>
</dbReference>
<evidence type="ECO:0000256" key="1">
    <source>
        <dbReference type="ARBA" id="ARBA00022553"/>
    </source>
</evidence>
<evidence type="ECO:0000256" key="2">
    <source>
        <dbReference type="SAM" id="MobiDB-lite"/>
    </source>
</evidence>
<dbReference type="InterPro" id="IPR001789">
    <property type="entry name" value="Sig_transdc_resp-reg_receiver"/>
</dbReference>
<dbReference type="PROSITE" id="PS50943">
    <property type="entry name" value="HTH_CROC1"/>
    <property type="match status" value="1"/>
</dbReference>